<evidence type="ECO:0000259" key="11">
    <source>
        <dbReference type="Pfam" id="PF00593"/>
    </source>
</evidence>
<dbReference type="Pfam" id="PF07715">
    <property type="entry name" value="Plug"/>
    <property type="match status" value="1"/>
</dbReference>
<feature type="signal peptide" evidence="10">
    <location>
        <begin position="1"/>
        <end position="26"/>
    </location>
</feature>
<organism evidence="13 14">
    <name type="scientific">Sphingobium indicum BiD32</name>
    <dbReference type="NCBI Taxonomy" id="1301087"/>
    <lineage>
        <taxon>Bacteria</taxon>
        <taxon>Pseudomonadati</taxon>
        <taxon>Pseudomonadota</taxon>
        <taxon>Alphaproteobacteria</taxon>
        <taxon>Sphingomonadales</taxon>
        <taxon>Sphingomonadaceae</taxon>
        <taxon>Sphingobium</taxon>
    </lineage>
</organism>
<dbReference type="GO" id="GO:0009279">
    <property type="term" value="C:cell outer membrane"/>
    <property type="evidence" value="ECO:0007669"/>
    <property type="project" value="UniProtKB-SubCell"/>
</dbReference>
<dbReference type="GO" id="GO:0044718">
    <property type="term" value="P:siderophore transmembrane transport"/>
    <property type="evidence" value="ECO:0007669"/>
    <property type="project" value="TreeGrafter"/>
</dbReference>
<feature type="domain" description="TonB-dependent receptor-like beta-barrel" evidence="11">
    <location>
        <begin position="192"/>
        <end position="632"/>
    </location>
</feature>
<accession>N1MGH5</accession>
<protein>
    <submittedName>
        <fullName evidence="13">TonB-dependent receptor</fullName>
    </submittedName>
</protein>
<feature type="domain" description="TonB-dependent receptor plug" evidence="12">
    <location>
        <begin position="50"/>
        <end position="159"/>
    </location>
</feature>
<dbReference type="PANTHER" id="PTHR30069:SF28">
    <property type="entry name" value="TONB-DEPENDENT RECEPTOR YNCD-RELATED"/>
    <property type="match status" value="1"/>
</dbReference>
<dbReference type="Gene3D" id="2.170.130.10">
    <property type="entry name" value="TonB-dependent receptor, plug domain"/>
    <property type="match status" value="1"/>
</dbReference>
<evidence type="ECO:0000313" key="14">
    <source>
        <dbReference type="Proteomes" id="UP000013201"/>
    </source>
</evidence>
<evidence type="ECO:0000256" key="2">
    <source>
        <dbReference type="ARBA" id="ARBA00022448"/>
    </source>
</evidence>
<comment type="similarity">
    <text evidence="8 9">Belongs to the TonB-dependent receptor family.</text>
</comment>
<keyword evidence="2 8" id="KW-0813">Transport</keyword>
<evidence type="ECO:0000256" key="6">
    <source>
        <dbReference type="ARBA" id="ARBA00023136"/>
    </source>
</evidence>
<keyword evidence="13" id="KW-0675">Receptor</keyword>
<keyword evidence="14" id="KW-1185">Reference proteome</keyword>
<dbReference type="Pfam" id="PF00593">
    <property type="entry name" value="TonB_dep_Rec_b-barrel"/>
    <property type="match status" value="1"/>
</dbReference>
<dbReference type="InterPro" id="IPR037066">
    <property type="entry name" value="Plug_dom_sf"/>
</dbReference>
<keyword evidence="3 8" id="KW-1134">Transmembrane beta strand</keyword>
<dbReference type="Proteomes" id="UP000013201">
    <property type="component" value="Unassembled WGS sequence"/>
</dbReference>
<evidence type="ECO:0000256" key="9">
    <source>
        <dbReference type="RuleBase" id="RU003357"/>
    </source>
</evidence>
<dbReference type="InterPro" id="IPR012910">
    <property type="entry name" value="Plug_dom"/>
</dbReference>
<dbReference type="Gene3D" id="2.40.170.20">
    <property type="entry name" value="TonB-dependent receptor, beta-barrel domain"/>
    <property type="match status" value="1"/>
</dbReference>
<dbReference type="InterPro" id="IPR039426">
    <property type="entry name" value="TonB-dep_rcpt-like"/>
</dbReference>
<feature type="chain" id="PRO_5004108908" evidence="10">
    <location>
        <begin position="27"/>
        <end position="679"/>
    </location>
</feature>
<dbReference type="InterPro" id="IPR036942">
    <property type="entry name" value="Beta-barrel_TonB_sf"/>
</dbReference>
<evidence type="ECO:0000256" key="3">
    <source>
        <dbReference type="ARBA" id="ARBA00022452"/>
    </source>
</evidence>
<keyword evidence="7 8" id="KW-0998">Cell outer membrane</keyword>
<dbReference type="PANTHER" id="PTHR30069">
    <property type="entry name" value="TONB-DEPENDENT OUTER MEMBRANE RECEPTOR"/>
    <property type="match status" value="1"/>
</dbReference>
<keyword evidence="4 8" id="KW-0812">Transmembrane</keyword>
<dbReference type="OrthoDB" id="9760620at2"/>
<keyword evidence="5 9" id="KW-0798">TonB box</keyword>
<keyword evidence="10" id="KW-0732">Signal</keyword>
<evidence type="ECO:0000256" key="1">
    <source>
        <dbReference type="ARBA" id="ARBA00004571"/>
    </source>
</evidence>
<dbReference type="SUPFAM" id="SSF56935">
    <property type="entry name" value="Porins"/>
    <property type="match status" value="1"/>
</dbReference>
<evidence type="ECO:0000313" key="13">
    <source>
        <dbReference type="EMBL" id="CCW16315.1"/>
    </source>
</evidence>
<evidence type="ECO:0000256" key="8">
    <source>
        <dbReference type="PROSITE-ProRule" id="PRU01360"/>
    </source>
</evidence>
<dbReference type="PROSITE" id="PS52016">
    <property type="entry name" value="TONB_DEPENDENT_REC_3"/>
    <property type="match status" value="1"/>
</dbReference>
<evidence type="ECO:0000256" key="4">
    <source>
        <dbReference type="ARBA" id="ARBA00022692"/>
    </source>
</evidence>
<sequence length="679" mass="73860">MRHIHAIRSASLCALAFALSTIPAFADEAADQSRIIVTARALVEDAAARVQRTPGGVDVVGAQDFEDKLAVSLRDALTFSPGAYTQPRFGQEVRISIRGSGLSRGFHMRGLTLLQDGIPINMADDNGDFQELDPQVFQHIEVYRGGNALRLGGSTLGGAINAVTPTGRSAPGVELRVDGGSFDTVRTKVAYGYADETGDAFAAITSDRSDGDRDHGRRTSYRFNGNVGLKVSDRIETRFYARVQTIRQKLSGSLSEKSVLTDPAKGNFTGDQARDIDSIRLQNRTTLQLDGGQLTVGVHYSAKQLFHPIYQVIDQKSEDRGLFASLALARNLGGVPVEVTFGSQARFGKGTARQFVNVAGQSGAPTAYARVRAQTITSYGEVRVAPTPGLWLIAGGLYTHGERRIDNRFAPQRSGDARFDAFAPKIGLLYQPNEALQFYANYNRSVELPGYSELSQTPAGGAPGFTPVGPQKAWTAEIGTRGRIGIASWDVSLYRADIRGEILQFSVIAGVIPAATFNADKTRHQGVEAGLELAFTPWASLRQVYQYSDFRFRNDAIYGDNRLPVVPRHFYRAEFRLGTDRLSISPSVEWLPQGAWVDYVNSKRVGSYALLNLGAKATVQDGVTLFLDARNLTQKRAIGDISALVRYTPDVAATAADEGSVAFYPLERRAIYGGVRARF</sequence>
<reference evidence="14" key="2">
    <citation type="submission" date="2013-04" db="EMBL/GenBank/DDBJ databases">
        <title>Bisphenol A degrading Sphingobium sp. strain BiD32.</title>
        <authorList>
            <person name="Nielsen J.L."/>
            <person name="Zhou N.A."/>
            <person name="Kjeldal H."/>
        </authorList>
    </citation>
    <scope>NUCLEOTIDE SEQUENCE [LARGE SCALE GENOMIC DNA]</scope>
    <source>
        <strain evidence="14">BiD32</strain>
    </source>
</reference>
<dbReference type="RefSeq" id="WP_006950632.1">
    <property type="nucleotide sequence ID" value="NZ_CAVK010000031.1"/>
</dbReference>
<dbReference type="GO" id="GO:0015344">
    <property type="term" value="F:siderophore uptake transmembrane transporter activity"/>
    <property type="evidence" value="ECO:0007669"/>
    <property type="project" value="TreeGrafter"/>
</dbReference>
<dbReference type="EMBL" id="CAVK010000031">
    <property type="protein sequence ID" value="CCW16315.1"/>
    <property type="molecule type" value="Genomic_DNA"/>
</dbReference>
<evidence type="ECO:0000256" key="5">
    <source>
        <dbReference type="ARBA" id="ARBA00023077"/>
    </source>
</evidence>
<dbReference type="CDD" id="cd01347">
    <property type="entry name" value="ligand_gated_channel"/>
    <property type="match status" value="1"/>
</dbReference>
<comment type="subcellular location">
    <subcellularLocation>
        <location evidence="1 8">Cell outer membrane</location>
        <topology evidence="1 8">Multi-pass membrane protein</topology>
    </subcellularLocation>
</comment>
<name>N1MGH5_9SPHN</name>
<evidence type="ECO:0000256" key="7">
    <source>
        <dbReference type="ARBA" id="ARBA00023237"/>
    </source>
</evidence>
<evidence type="ECO:0000259" key="12">
    <source>
        <dbReference type="Pfam" id="PF07715"/>
    </source>
</evidence>
<evidence type="ECO:0000256" key="10">
    <source>
        <dbReference type="SAM" id="SignalP"/>
    </source>
</evidence>
<proteinExistence type="inferred from homology"/>
<keyword evidence="6 8" id="KW-0472">Membrane</keyword>
<gene>
    <name evidence="13" type="ORF">EBBID32_6480</name>
</gene>
<dbReference type="InterPro" id="IPR000531">
    <property type="entry name" value="Beta-barrel_TonB"/>
</dbReference>
<comment type="caution">
    <text evidence="13">The sequence shown here is derived from an EMBL/GenBank/DDBJ whole genome shotgun (WGS) entry which is preliminary data.</text>
</comment>
<reference evidence="13 14" key="1">
    <citation type="submission" date="2013-03" db="EMBL/GenBank/DDBJ databases">
        <authorList>
            <person name="Le V."/>
        </authorList>
    </citation>
    <scope>NUCLEOTIDE SEQUENCE [LARGE SCALE GENOMIC DNA]</scope>
    <source>
        <strain evidence="13 14">BiD32</strain>
    </source>
</reference>
<dbReference type="AlphaFoldDB" id="N1MGH5"/>